<dbReference type="Proteomes" id="UP000295008">
    <property type="component" value="Unassembled WGS sequence"/>
</dbReference>
<reference evidence="8 9" key="1">
    <citation type="submission" date="2019-03" db="EMBL/GenBank/DDBJ databases">
        <title>Genomic Encyclopedia of Type Strains, Phase IV (KMG-IV): sequencing the most valuable type-strain genomes for metagenomic binning, comparative biology and taxonomic classification.</title>
        <authorList>
            <person name="Goeker M."/>
        </authorList>
    </citation>
    <scope>NUCLEOTIDE SEQUENCE [LARGE SCALE GENOMIC DNA]</scope>
    <source>
        <strain evidence="8 9">LX-B</strain>
    </source>
</reference>
<dbReference type="RefSeq" id="WP_132018211.1">
    <property type="nucleotide sequence ID" value="NZ_SLUN01000068.1"/>
</dbReference>
<keyword evidence="3 6" id="KW-0812">Transmembrane</keyword>
<evidence type="ECO:0000313" key="8">
    <source>
        <dbReference type="EMBL" id="TCL54032.1"/>
    </source>
</evidence>
<dbReference type="GO" id="GO:0005886">
    <property type="term" value="C:plasma membrane"/>
    <property type="evidence" value="ECO:0007669"/>
    <property type="project" value="UniProtKB-SubCell"/>
</dbReference>
<dbReference type="EMBL" id="SLUN01000068">
    <property type="protein sequence ID" value="TCL54032.1"/>
    <property type="molecule type" value="Genomic_DNA"/>
</dbReference>
<feature type="transmembrane region" description="Helical" evidence="6">
    <location>
        <begin position="96"/>
        <end position="118"/>
    </location>
</feature>
<evidence type="ECO:0000256" key="2">
    <source>
        <dbReference type="ARBA" id="ARBA00022448"/>
    </source>
</evidence>
<dbReference type="SUPFAM" id="SSF103473">
    <property type="entry name" value="MFS general substrate transporter"/>
    <property type="match status" value="1"/>
</dbReference>
<feature type="transmembrane region" description="Helical" evidence="6">
    <location>
        <begin position="161"/>
        <end position="180"/>
    </location>
</feature>
<dbReference type="InterPro" id="IPR011701">
    <property type="entry name" value="MFS"/>
</dbReference>
<organism evidence="8 9">
    <name type="scientific">Hydrogenispora ethanolica</name>
    <dbReference type="NCBI Taxonomy" id="1082276"/>
    <lineage>
        <taxon>Bacteria</taxon>
        <taxon>Bacillati</taxon>
        <taxon>Bacillota</taxon>
        <taxon>Hydrogenispora</taxon>
    </lineage>
</organism>
<feature type="transmembrane region" description="Helical" evidence="6">
    <location>
        <begin position="36"/>
        <end position="57"/>
    </location>
</feature>
<feature type="transmembrane region" description="Helical" evidence="6">
    <location>
        <begin position="130"/>
        <end position="155"/>
    </location>
</feature>
<keyword evidence="2" id="KW-0813">Transport</keyword>
<name>A0A4V2QAV8_HYDET</name>
<dbReference type="InterPro" id="IPR036259">
    <property type="entry name" value="MFS_trans_sf"/>
</dbReference>
<protein>
    <submittedName>
        <fullName evidence="8">Putative MFS family arabinose efflux permease</fullName>
    </submittedName>
</protein>
<comment type="subcellular location">
    <subcellularLocation>
        <location evidence="1">Cell membrane</location>
        <topology evidence="1">Multi-pass membrane protein</topology>
    </subcellularLocation>
</comment>
<keyword evidence="5 6" id="KW-0472">Membrane</keyword>
<dbReference type="PROSITE" id="PS51257">
    <property type="entry name" value="PROKAR_LIPOPROTEIN"/>
    <property type="match status" value="1"/>
</dbReference>
<feature type="transmembrane region" description="Helical" evidence="6">
    <location>
        <begin position="211"/>
        <end position="235"/>
    </location>
</feature>
<keyword evidence="4 6" id="KW-1133">Transmembrane helix</keyword>
<dbReference type="PANTHER" id="PTHR23518:SF2">
    <property type="entry name" value="MAJOR FACILITATOR SUPERFAMILY TRANSPORTER"/>
    <property type="match status" value="1"/>
</dbReference>
<evidence type="ECO:0000256" key="6">
    <source>
        <dbReference type="SAM" id="Phobius"/>
    </source>
</evidence>
<feature type="transmembrane region" description="Helical" evidence="6">
    <location>
        <begin position="337"/>
        <end position="358"/>
    </location>
</feature>
<feature type="transmembrane region" description="Helical" evidence="6">
    <location>
        <begin position="364"/>
        <end position="384"/>
    </location>
</feature>
<evidence type="ECO:0000256" key="4">
    <source>
        <dbReference type="ARBA" id="ARBA00022989"/>
    </source>
</evidence>
<dbReference type="AlphaFoldDB" id="A0A4V2QAV8"/>
<dbReference type="GO" id="GO:0022857">
    <property type="term" value="F:transmembrane transporter activity"/>
    <property type="evidence" value="ECO:0007669"/>
    <property type="project" value="InterPro"/>
</dbReference>
<gene>
    <name evidence="8" type="ORF">EDC14_10688</name>
</gene>
<evidence type="ECO:0000259" key="7">
    <source>
        <dbReference type="PROSITE" id="PS50850"/>
    </source>
</evidence>
<feature type="transmembrane region" description="Helical" evidence="6">
    <location>
        <begin position="241"/>
        <end position="265"/>
    </location>
</feature>
<dbReference type="Gene3D" id="1.20.1250.20">
    <property type="entry name" value="MFS general substrate transporter like domains"/>
    <property type="match status" value="2"/>
</dbReference>
<evidence type="ECO:0000256" key="1">
    <source>
        <dbReference type="ARBA" id="ARBA00004651"/>
    </source>
</evidence>
<dbReference type="InterPro" id="IPR020846">
    <property type="entry name" value="MFS_dom"/>
</dbReference>
<evidence type="ECO:0000313" key="9">
    <source>
        <dbReference type="Proteomes" id="UP000295008"/>
    </source>
</evidence>
<dbReference type="CDD" id="cd17325">
    <property type="entry name" value="MFS_MdtG_SLC18_like"/>
    <property type="match status" value="1"/>
</dbReference>
<dbReference type="OrthoDB" id="9793283at2"/>
<keyword evidence="9" id="KW-1185">Reference proteome</keyword>
<proteinExistence type="predicted"/>
<feature type="domain" description="Major facilitator superfamily (MFS) profile" evidence="7">
    <location>
        <begin position="7"/>
        <end position="388"/>
    </location>
</feature>
<accession>A0A4V2QAV8</accession>
<dbReference type="PROSITE" id="PS50850">
    <property type="entry name" value="MFS"/>
    <property type="match status" value="1"/>
</dbReference>
<sequence>MSSLRKEIILLLAAVFLLVLGACIVGTILTPYAESLGAGGVVIGAMAGSLYIVRLFVGTPIGRLADRRGTLAVLRYSLMLYPLVAVAYWLAGNVPVLIAARLLHGLASAMMLPMAMAYMGEVSPAGREGYYMGLYNTVTMVAGGVGPQAATIIAARYGNRATFFTLFVFALLSLVIFLLLRRREERRDTSRQSAAVREPLCTRELLRNRGLLAVCSVNMAFAVISCLMGFFFILYPPTRGISLVLTGTIIAVYNVTSGLAQIPLGRFADRYDKFRQILGAGIATAAILVFFPFVSHGWAMMLLMAVLAVCSAVLLSASSACATILGRSAGMGSTMGFLGTANSVGMALGSLVLSLMPQRFGIESLFYLAAGITLGCTLLFAALWKLQDPARRGELENRAVAPEG</sequence>
<feature type="transmembrane region" description="Helical" evidence="6">
    <location>
        <begin position="277"/>
        <end position="294"/>
    </location>
</feature>
<dbReference type="Pfam" id="PF07690">
    <property type="entry name" value="MFS_1"/>
    <property type="match status" value="1"/>
</dbReference>
<feature type="transmembrane region" description="Helical" evidence="6">
    <location>
        <begin position="300"/>
        <end position="325"/>
    </location>
</feature>
<dbReference type="PANTHER" id="PTHR23518">
    <property type="entry name" value="C-METHYLTRANSFERASE"/>
    <property type="match status" value="1"/>
</dbReference>
<feature type="transmembrane region" description="Helical" evidence="6">
    <location>
        <begin position="9"/>
        <end position="30"/>
    </location>
</feature>
<evidence type="ECO:0000256" key="3">
    <source>
        <dbReference type="ARBA" id="ARBA00022692"/>
    </source>
</evidence>
<feature type="transmembrane region" description="Helical" evidence="6">
    <location>
        <begin position="69"/>
        <end position="90"/>
    </location>
</feature>
<comment type="caution">
    <text evidence="8">The sequence shown here is derived from an EMBL/GenBank/DDBJ whole genome shotgun (WGS) entry which is preliminary data.</text>
</comment>
<evidence type="ECO:0000256" key="5">
    <source>
        <dbReference type="ARBA" id="ARBA00023136"/>
    </source>
</evidence>